<dbReference type="AlphaFoldDB" id="A0A1M5PRV3"/>
<evidence type="ECO:0000313" key="2">
    <source>
        <dbReference type="Proteomes" id="UP000184278"/>
    </source>
</evidence>
<proteinExistence type="predicted"/>
<evidence type="ECO:0000313" key="1">
    <source>
        <dbReference type="EMBL" id="SHH04023.1"/>
    </source>
</evidence>
<dbReference type="Proteomes" id="UP000184278">
    <property type="component" value="Unassembled WGS sequence"/>
</dbReference>
<keyword evidence="2" id="KW-1185">Reference proteome</keyword>
<dbReference type="STRING" id="1121131.SAMN02745229_00064"/>
<accession>A0A1M5PRV3</accession>
<name>A0A1M5PRV3_BUTFI</name>
<gene>
    <name evidence="1" type="ORF">SAMN02745229_00064</name>
</gene>
<dbReference type="OrthoDB" id="2062855at2"/>
<dbReference type="RefSeq" id="WP_073384574.1">
    <property type="nucleotide sequence ID" value="NZ_FQXK01000003.1"/>
</dbReference>
<protein>
    <submittedName>
        <fullName evidence="1">Uncharacterized protein</fullName>
    </submittedName>
</protein>
<dbReference type="EMBL" id="FQXK01000003">
    <property type="protein sequence ID" value="SHH04023.1"/>
    <property type="molecule type" value="Genomic_DNA"/>
</dbReference>
<organism evidence="1 2">
    <name type="scientific">Butyrivibrio fibrisolvens DSM 3071</name>
    <dbReference type="NCBI Taxonomy" id="1121131"/>
    <lineage>
        <taxon>Bacteria</taxon>
        <taxon>Bacillati</taxon>
        <taxon>Bacillota</taxon>
        <taxon>Clostridia</taxon>
        <taxon>Lachnospirales</taxon>
        <taxon>Lachnospiraceae</taxon>
        <taxon>Butyrivibrio</taxon>
    </lineage>
</organism>
<dbReference type="GeneID" id="89509198"/>
<sequence>MPEEMKMSVSGAVKNKKGEKVVYVTFEDKGRSAEGVLPEGKIVKSSGFSQKEIKALEFYMTSQKDTIIQMAKTVDPMKAFLSK</sequence>
<reference evidence="2" key="1">
    <citation type="submission" date="2016-11" db="EMBL/GenBank/DDBJ databases">
        <authorList>
            <person name="Varghese N."/>
            <person name="Submissions S."/>
        </authorList>
    </citation>
    <scope>NUCLEOTIDE SEQUENCE [LARGE SCALE GENOMIC DNA]</scope>
    <source>
        <strain evidence="2">DSM 3071</strain>
    </source>
</reference>